<feature type="coiled-coil region" evidence="1">
    <location>
        <begin position="104"/>
        <end position="159"/>
    </location>
</feature>
<accession>T0KF40</accession>
<keyword evidence="1" id="KW-0175">Coiled coil</keyword>
<gene>
    <name evidence="3" type="ORF">M529_11900</name>
</gene>
<sequence length="177" mass="18564">MAGLMRGALLLTAAKTPYRRAGLAFPVGVPLTVAILSLTVQQLRLLLEDPQITVMVGQDIGTYVIVPELKAELSDDDLQAFIDAAPPVEIEPAVPLPVGPEQELAELRQTADETAAALRRANEEIVQLQDAGKDSAAALAAALADVEARNARIAELEADLAKAAKPAAAKPKDKSAD</sequence>
<reference evidence="3 4" key="1">
    <citation type="journal article" date="2013" name="Genome Announc.">
        <title>Draft Genome Sequence of Sphingobium ummariense Strain RL-3, a Hexachlorocyclohexane-Degrading Bacterium.</title>
        <authorList>
            <person name="Kohli P."/>
            <person name="Dua A."/>
            <person name="Sangwan N."/>
            <person name="Oldach P."/>
            <person name="Khurana J.P."/>
            <person name="Lal R."/>
        </authorList>
    </citation>
    <scope>NUCLEOTIDE SEQUENCE [LARGE SCALE GENOMIC DNA]</scope>
    <source>
        <strain evidence="3 4">RL-3</strain>
    </source>
</reference>
<dbReference type="RefSeq" id="WP_021318179.1">
    <property type="nucleotide sequence ID" value="NZ_AUWY01000080.1"/>
</dbReference>
<keyword evidence="2" id="KW-0472">Membrane</keyword>
<dbReference type="Proteomes" id="UP000015523">
    <property type="component" value="Unassembled WGS sequence"/>
</dbReference>
<dbReference type="InterPro" id="IPR032458">
    <property type="entry name" value="Histone_H2A_CS"/>
</dbReference>
<dbReference type="EMBL" id="AUWY01000080">
    <property type="protein sequence ID" value="EQB32038.1"/>
    <property type="molecule type" value="Genomic_DNA"/>
</dbReference>
<evidence type="ECO:0000313" key="4">
    <source>
        <dbReference type="Proteomes" id="UP000015523"/>
    </source>
</evidence>
<protein>
    <submittedName>
        <fullName evidence="3">Uncharacterized protein</fullName>
    </submittedName>
</protein>
<evidence type="ECO:0000256" key="2">
    <source>
        <dbReference type="SAM" id="Phobius"/>
    </source>
</evidence>
<dbReference type="AlphaFoldDB" id="T0KF40"/>
<feature type="transmembrane region" description="Helical" evidence="2">
    <location>
        <begin position="21"/>
        <end position="40"/>
    </location>
</feature>
<proteinExistence type="predicted"/>
<keyword evidence="2" id="KW-0812">Transmembrane</keyword>
<comment type="caution">
    <text evidence="3">The sequence shown here is derived from an EMBL/GenBank/DDBJ whole genome shotgun (WGS) entry which is preliminary data.</text>
</comment>
<name>T0KF40_9SPHN</name>
<dbReference type="SUPFAM" id="SSF160059">
    <property type="entry name" value="PriA/YqbF domain"/>
    <property type="match status" value="1"/>
</dbReference>
<dbReference type="Gene3D" id="3.40.5.80">
    <property type="match status" value="1"/>
</dbReference>
<dbReference type="PROSITE" id="PS00046">
    <property type="entry name" value="HISTONE_H2A"/>
    <property type="match status" value="1"/>
</dbReference>
<dbReference type="STRING" id="1346791.M529_11900"/>
<evidence type="ECO:0000313" key="3">
    <source>
        <dbReference type="EMBL" id="EQB32038.1"/>
    </source>
</evidence>
<dbReference type="PATRIC" id="fig|1346791.3.peg.2290"/>
<keyword evidence="4" id="KW-1185">Reference proteome</keyword>
<evidence type="ECO:0000256" key="1">
    <source>
        <dbReference type="SAM" id="Coils"/>
    </source>
</evidence>
<organism evidence="3 4">
    <name type="scientific">Sphingobium ummariense RL-3</name>
    <dbReference type="NCBI Taxonomy" id="1346791"/>
    <lineage>
        <taxon>Bacteria</taxon>
        <taxon>Pseudomonadati</taxon>
        <taxon>Pseudomonadota</taxon>
        <taxon>Alphaproteobacteria</taxon>
        <taxon>Sphingomonadales</taxon>
        <taxon>Sphingomonadaceae</taxon>
        <taxon>Sphingobium</taxon>
    </lineage>
</organism>
<keyword evidence="2" id="KW-1133">Transmembrane helix</keyword>